<dbReference type="Proteomes" id="UP001597405">
    <property type="component" value="Unassembled WGS sequence"/>
</dbReference>
<proteinExistence type="predicted"/>
<keyword evidence="3" id="KW-1185">Reference proteome</keyword>
<feature type="region of interest" description="Disordered" evidence="1">
    <location>
        <begin position="89"/>
        <end position="134"/>
    </location>
</feature>
<gene>
    <name evidence="2" type="ORF">ACFSOZ_15875</name>
</gene>
<organism evidence="2 3">
    <name type="scientific">Mesorhizobium newzealandense</name>
    <dbReference type="NCBI Taxonomy" id="1300302"/>
    <lineage>
        <taxon>Bacteria</taxon>
        <taxon>Pseudomonadati</taxon>
        <taxon>Pseudomonadota</taxon>
        <taxon>Alphaproteobacteria</taxon>
        <taxon>Hyphomicrobiales</taxon>
        <taxon>Phyllobacteriaceae</taxon>
        <taxon>Mesorhizobium</taxon>
    </lineage>
</organism>
<evidence type="ECO:0000313" key="3">
    <source>
        <dbReference type="Proteomes" id="UP001597405"/>
    </source>
</evidence>
<evidence type="ECO:0000256" key="1">
    <source>
        <dbReference type="SAM" id="MobiDB-lite"/>
    </source>
</evidence>
<evidence type="ECO:0000313" key="2">
    <source>
        <dbReference type="EMBL" id="MFD1984134.1"/>
    </source>
</evidence>
<reference evidence="3" key="1">
    <citation type="journal article" date="2019" name="Int. J. Syst. Evol. Microbiol.">
        <title>The Global Catalogue of Microorganisms (GCM) 10K type strain sequencing project: providing services to taxonomists for standard genome sequencing and annotation.</title>
        <authorList>
            <consortium name="The Broad Institute Genomics Platform"/>
            <consortium name="The Broad Institute Genome Sequencing Center for Infectious Disease"/>
            <person name="Wu L."/>
            <person name="Ma J."/>
        </authorList>
    </citation>
    <scope>NUCLEOTIDE SEQUENCE [LARGE SCALE GENOMIC DNA]</scope>
    <source>
        <strain evidence="3">CGMCC 1.16225</strain>
    </source>
</reference>
<name>A0ABW4UEP8_9HYPH</name>
<sequence>MTFNGSADSDQLSILAKVLDDYCRQAGIAAGHPARERLGRRVMELFQGGMDKAEDLPAAMNASYDEWLGEADLPSSSLQQATLWADVDQSAITEPSSAETVGSGGGGASRFPQADIAEHSANSSPRPLQERDPE</sequence>
<evidence type="ECO:0008006" key="4">
    <source>
        <dbReference type="Google" id="ProtNLM"/>
    </source>
</evidence>
<dbReference type="RefSeq" id="WP_379099718.1">
    <property type="nucleotide sequence ID" value="NZ_JBHUGZ010000010.1"/>
</dbReference>
<protein>
    <recommendedName>
        <fullName evidence="4">DUF768 domain-containing protein</fullName>
    </recommendedName>
</protein>
<feature type="compositionally biased region" description="Polar residues" evidence="1">
    <location>
        <begin position="90"/>
        <end position="100"/>
    </location>
</feature>
<dbReference type="EMBL" id="JBHUGZ010000010">
    <property type="protein sequence ID" value="MFD1984134.1"/>
    <property type="molecule type" value="Genomic_DNA"/>
</dbReference>
<comment type="caution">
    <text evidence="2">The sequence shown here is derived from an EMBL/GenBank/DDBJ whole genome shotgun (WGS) entry which is preliminary data.</text>
</comment>
<accession>A0ABW4UEP8</accession>